<feature type="region of interest" description="Disordered" evidence="1">
    <location>
        <begin position="85"/>
        <end position="106"/>
    </location>
</feature>
<feature type="region of interest" description="Disordered" evidence="1">
    <location>
        <begin position="1"/>
        <end position="57"/>
    </location>
</feature>
<comment type="caution">
    <text evidence="3">The sequence shown here is derived from an EMBL/GenBank/DDBJ whole genome shotgun (WGS) entry which is preliminary data.</text>
</comment>
<gene>
    <name evidence="3" type="ORF">D5086_0000181640</name>
</gene>
<dbReference type="PANTHER" id="PTHR33143:SF6">
    <property type="entry name" value="OS08G0102900 PROTEIN"/>
    <property type="match status" value="1"/>
</dbReference>
<proteinExistence type="predicted"/>
<dbReference type="Pfam" id="PF05678">
    <property type="entry name" value="VQ"/>
    <property type="match status" value="1"/>
</dbReference>
<feature type="compositionally biased region" description="Low complexity" evidence="1">
    <location>
        <begin position="85"/>
        <end position="99"/>
    </location>
</feature>
<evidence type="ECO:0000256" key="1">
    <source>
        <dbReference type="SAM" id="MobiDB-lite"/>
    </source>
</evidence>
<dbReference type="InterPro" id="IPR008889">
    <property type="entry name" value="VQ"/>
</dbReference>
<name>A0A4U5PU19_POPAL</name>
<protein>
    <submittedName>
        <fullName evidence="3">VQ motif-containing family protein</fullName>
    </submittedName>
</protein>
<dbReference type="GO" id="GO:0005634">
    <property type="term" value="C:nucleus"/>
    <property type="evidence" value="ECO:0007669"/>
    <property type="project" value="TreeGrafter"/>
</dbReference>
<feature type="domain" description="VQ" evidence="2">
    <location>
        <begin position="64"/>
        <end position="90"/>
    </location>
</feature>
<accession>A0A4U5PU19</accession>
<dbReference type="EMBL" id="RCHU01000597">
    <property type="protein sequence ID" value="TKS00724.1"/>
    <property type="molecule type" value="Genomic_DNA"/>
</dbReference>
<dbReference type="STRING" id="43335.A0A4U5PU19"/>
<evidence type="ECO:0000259" key="2">
    <source>
        <dbReference type="Pfam" id="PF05678"/>
    </source>
</evidence>
<dbReference type="AlphaFoldDB" id="A0A4U5PU19"/>
<reference evidence="3" key="1">
    <citation type="submission" date="2018-10" db="EMBL/GenBank/DDBJ databases">
        <title>Population genomic analysis revealed the cold adaptation of white poplar.</title>
        <authorList>
            <person name="Liu Y.-J."/>
        </authorList>
    </citation>
    <scope>NUCLEOTIDE SEQUENCE [LARGE SCALE GENOMIC DNA]</scope>
    <source>
        <strain evidence="3">PAL-ZL1</strain>
    </source>
</reference>
<evidence type="ECO:0000313" key="3">
    <source>
        <dbReference type="EMBL" id="TKS00724.1"/>
    </source>
</evidence>
<organism evidence="3">
    <name type="scientific">Populus alba</name>
    <name type="common">White poplar</name>
    <dbReference type="NCBI Taxonomy" id="43335"/>
    <lineage>
        <taxon>Eukaryota</taxon>
        <taxon>Viridiplantae</taxon>
        <taxon>Streptophyta</taxon>
        <taxon>Embryophyta</taxon>
        <taxon>Tracheophyta</taxon>
        <taxon>Spermatophyta</taxon>
        <taxon>Magnoliopsida</taxon>
        <taxon>eudicotyledons</taxon>
        <taxon>Gunneridae</taxon>
        <taxon>Pentapetalae</taxon>
        <taxon>rosids</taxon>
        <taxon>fabids</taxon>
        <taxon>Malpighiales</taxon>
        <taxon>Salicaceae</taxon>
        <taxon>Saliceae</taxon>
        <taxon>Populus</taxon>
    </lineage>
</organism>
<dbReference type="PANTHER" id="PTHR33143">
    <property type="entry name" value="F16F4.1 PROTEIN-RELATED"/>
    <property type="match status" value="1"/>
</dbReference>
<dbReference type="InterPro" id="IPR039607">
    <property type="entry name" value="VQ_8/17/18/20/21/25"/>
</dbReference>
<sequence>MDSSDFPISRSPRKELQGPRPPALKIRKDSHKIKKPPVAPKPSHQKPQNQQQTQPRPPVIIYTLSPKVIHTNPNDFMNLVQRLTGSSSTSTCPSTSTSSNPFNDHDCGAISPAARYATIEKAKSPKDQQKQQLGGDVGFVEGIMEIDQVMERTNLGPGILSPGPASLPPIPPNFFSPASADPNSGSFFHDLSPVLHGNRNFIDGGFLPSPSTFFSPSTPSVDLFNNFNTYNSLFDF</sequence>
<feature type="compositionally biased region" description="Low complexity" evidence="1">
    <location>
        <begin position="41"/>
        <end position="54"/>
    </location>
</feature>